<feature type="domain" description="C2H2-type" evidence="17">
    <location>
        <begin position="392"/>
        <end position="414"/>
    </location>
</feature>
<feature type="region of interest" description="Disordered" evidence="16">
    <location>
        <begin position="482"/>
        <end position="515"/>
    </location>
</feature>
<dbReference type="GO" id="GO:0005634">
    <property type="term" value="C:nucleus"/>
    <property type="evidence" value="ECO:0007669"/>
    <property type="project" value="UniProtKB-SubCell"/>
</dbReference>
<accession>A0A4W5JKW4</accession>
<comment type="subcellular location">
    <subcellularLocation>
        <location evidence="2">Nucleus</location>
    </subcellularLocation>
</comment>
<keyword evidence="10" id="KW-0805">Transcription regulation</keyword>
<dbReference type="FunFam" id="3.30.160.60:FF:000110">
    <property type="entry name" value="Zinc finger protein-like"/>
    <property type="match status" value="1"/>
</dbReference>
<reference evidence="18" key="3">
    <citation type="submission" date="2025-09" db="UniProtKB">
        <authorList>
            <consortium name="Ensembl"/>
        </authorList>
    </citation>
    <scope>IDENTIFICATION</scope>
</reference>
<feature type="domain" description="C2H2-type" evidence="17">
    <location>
        <begin position="365"/>
        <end position="392"/>
    </location>
</feature>
<evidence type="ECO:0000256" key="1">
    <source>
        <dbReference type="ARBA" id="ARBA00003767"/>
    </source>
</evidence>
<keyword evidence="9" id="KW-0832">Ubl conjugation</keyword>
<dbReference type="GO" id="GO:0006357">
    <property type="term" value="P:regulation of transcription by RNA polymerase II"/>
    <property type="evidence" value="ECO:0007669"/>
    <property type="project" value="TreeGrafter"/>
</dbReference>
<dbReference type="GO" id="GO:0008270">
    <property type="term" value="F:zinc ion binding"/>
    <property type="evidence" value="ECO:0007669"/>
    <property type="project" value="UniProtKB-KW"/>
</dbReference>
<comment type="similarity">
    <text evidence="3">Belongs to the krueppel C2H2-type zinc-finger protein family.</text>
</comment>
<feature type="compositionally biased region" description="Polar residues" evidence="16">
    <location>
        <begin position="486"/>
        <end position="504"/>
    </location>
</feature>
<feature type="region of interest" description="Disordered" evidence="16">
    <location>
        <begin position="121"/>
        <end position="190"/>
    </location>
</feature>
<evidence type="ECO:0000256" key="3">
    <source>
        <dbReference type="ARBA" id="ARBA00006991"/>
    </source>
</evidence>
<dbReference type="FunFam" id="3.30.160.60:FF:000446">
    <property type="entry name" value="Zinc finger protein"/>
    <property type="match status" value="1"/>
</dbReference>
<keyword evidence="19" id="KW-1185">Reference proteome</keyword>
<keyword evidence="15" id="KW-0175">Coiled coil</keyword>
<feature type="region of interest" description="Disordered" evidence="16">
    <location>
        <begin position="416"/>
        <end position="444"/>
    </location>
</feature>
<dbReference type="STRING" id="62062.ENSHHUP00000000296"/>
<dbReference type="Pfam" id="PF00096">
    <property type="entry name" value="zf-C2H2"/>
    <property type="match status" value="6"/>
</dbReference>
<dbReference type="FunFam" id="3.30.160.60:FF:000247">
    <property type="entry name" value="Zinc finger protein 236"/>
    <property type="match status" value="1"/>
</dbReference>
<dbReference type="GO" id="GO:0000978">
    <property type="term" value="F:RNA polymerase II cis-regulatory region sequence-specific DNA binding"/>
    <property type="evidence" value="ECO:0007669"/>
    <property type="project" value="TreeGrafter"/>
</dbReference>
<sequence>MSKLQLLNVLLKEKRTSVPLEISVAVQKTMSEYQEEISRLKRANARLRKLLDLVFKPEIKLHRLAAFSKLWYWIPEVKQKFLQQLSLTEEEVNPEQQEWSPGLGPVESDAEESIWDSFNIITEENQTESDSESYGESESTSDYEPPSEVNADSDNSGSREGKVDGVEKRISLSGLKPLKSKRGRGRPRKETSELPDLICDVCGKCLANERSLKRHRQSRHIKDRPYMCDTCGQCFAMNCSLRRHMKIHMEERQHGCTECGKRFFHKKSLKNHMDTHKGLVFKCDICGKCVTTKASLKLHRRIHTGEKSHPCKECDKAFYRESDLIKHTRTHTGEKPFRCKECGRCFVEKGSLTKHMMTHTEEKPHRCNKCGRCFGLKGNLTVHMRTHTGEGVQCHLCGTHLKLASSLKRHLQTHRRNINNNALSPGSQSRRASSSRPWCLPTEQQGELPLPTFRLCSNPTPQSEHSILPPLVSWPPHPYEGLAPAHTSQSSSLPWHPNGGTSFPQMKMTENLLLH</sequence>
<dbReference type="FunFam" id="3.30.160.60:FF:000139">
    <property type="entry name" value="zinc finger protein 1 homolog"/>
    <property type="match status" value="1"/>
</dbReference>
<evidence type="ECO:0000256" key="10">
    <source>
        <dbReference type="ARBA" id="ARBA00023015"/>
    </source>
</evidence>
<evidence type="ECO:0000256" key="13">
    <source>
        <dbReference type="ARBA" id="ARBA00023242"/>
    </source>
</evidence>
<evidence type="ECO:0000313" key="19">
    <source>
        <dbReference type="Proteomes" id="UP000314982"/>
    </source>
</evidence>
<dbReference type="Pfam" id="PF16622">
    <property type="entry name" value="zf-C2H2_11"/>
    <property type="match status" value="1"/>
</dbReference>
<dbReference type="Ensembl" id="ENSHHUT00000000307.1">
    <property type="protein sequence ID" value="ENSHHUP00000000296.1"/>
    <property type="gene ID" value="ENSHHUG00000000227.1"/>
</dbReference>
<dbReference type="AlphaFoldDB" id="A0A4W5JKW4"/>
<feature type="coiled-coil region" evidence="15">
    <location>
        <begin position="23"/>
        <end position="53"/>
    </location>
</feature>
<organism evidence="18 19">
    <name type="scientific">Hucho hucho</name>
    <name type="common">huchen</name>
    <dbReference type="NCBI Taxonomy" id="62062"/>
    <lineage>
        <taxon>Eukaryota</taxon>
        <taxon>Metazoa</taxon>
        <taxon>Chordata</taxon>
        <taxon>Craniata</taxon>
        <taxon>Vertebrata</taxon>
        <taxon>Euteleostomi</taxon>
        <taxon>Actinopterygii</taxon>
        <taxon>Neopterygii</taxon>
        <taxon>Teleostei</taxon>
        <taxon>Protacanthopterygii</taxon>
        <taxon>Salmoniformes</taxon>
        <taxon>Salmonidae</taxon>
        <taxon>Salmoninae</taxon>
        <taxon>Hucho</taxon>
    </lineage>
</organism>
<evidence type="ECO:0000256" key="5">
    <source>
        <dbReference type="ARBA" id="ARBA00022723"/>
    </source>
</evidence>
<comment type="function">
    <text evidence="1">May be involved in transcriptional regulation.</text>
</comment>
<protein>
    <recommendedName>
        <fullName evidence="17">C2H2-type domain-containing protein</fullName>
    </recommendedName>
</protein>
<reference evidence="19" key="1">
    <citation type="submission" date="2018-06" db="EMBL/GenBank/DDBJ databases">
        <title>Genome assembly of Danube salmon.</title>
        <authorList>
            <person name="Macqueen D.J."/>
            <person name="Gundappa M.K."/>
        </authorList>
    </citation>
    <scope>NUCLEOTIDE SEQUENCE [LARGE SCALE GENOMIC DNA]</scope>
</reference>
<keyword evidence="4" id="KW-1017">Isopeptide bond</keyword>
<dbReference type="FunFam" id="3.30.160.60:FF:000597">
    <property type="entry name" value="zinc finger protein 236 isoform X3"/>
    <property type="match status" value="1"/>
</dbReference>
<evidence type="ECO:0000256" key="16">
    <source>
        <dbReference type="SAM" id="MobiDB-lite"/>
    </source>
</evidence>
<evidence type="ECO:0000256" key="9">
    <source>
        <dbReference type="ARBA" id="ARBA00022843"/>
    </source>
</evidence>
<evidence type="ECO:0000256" key="15">
    <source>
        <dbReference type="SAM" id="Coils"/>
    </source>
</evidence>
<evidence type="ECO:0000256" key="2">
    <source>
        <dbReference type="ARBA" id="ARBA00004123"/>
    </source>
</evidence>
<evidence type="ECO:0000256" key="11">
    <source>
        <dbReference type="ARBA" id="ARBA00023125"/>
    </source>
</evidence>
<dbReference type="PROSITE" id="PS00028">
    <property type="entry name" value="ZINC_FINGER_C2H2_1"/>
    <property type="match status" value="7"/>
</dbReference>
<feature type="domain" description="C2H2-type" evidence="17">
    <location>
        <begin position="337"/>
        <end position="364"/>
    </location>
</feature>
<evidence type="ECO:0000259" key="17">
    <source>
        <dbReference type="PROSITE" id="PS50157"/>
    </source>
</evidence>
<dbReference type="InterPro" id="IPR013087">
    <property type="entry name" value="Znf_C2H2_type"/>
</dbReference>
<evidence type="ECO:0000256" key="8">
    <source>
        <dbReference type="ARBA" id="ARBA00022833"/>
    </source>
</evidence>
<evidence type="ECO:0000256" key="4">
    <source>
        <dbReference type="ARBA" id="ARBA00022499"/>
    </source>
</evidence>
<feature type="domain" description="C2H2-type" evidence="17">
    <location>
        <begin position="309"/>
        <end position="336"/>
    </location>
</feature>
<feature type="domain" description="C2H2-type" evidence="17">
    <location>
        <begin position="254"/>
        <end position="278"/>
    </location>
</feature>
<feature type="compositionally biased region" description="Low complexity" evidence="16">
    <location>
        <begin position="424"/>
        <end position="436"/>
    </location>
</feature>
<dbReference type="FunFam" id="3.30.160.60:FF:000100">
    <property type="entry name" value="Zinc finger 45-like"/>
    <property type="match status" value="1"/>
</dbReference>
<dbReference type="PROSITE" id="PS50157">
    <property type="entry name" value="ZINC_FINGER_C2H2_2"/>
    <property type="match status" value="8"/>
</dbReference>
<evidence type="ECO:0000256" key="6">
    <source>
        <dbReference type="ARBA" id="ARBA00022737"/>
    </source>
</evidence>
<keyword evidence="11" id="KW-0238">DNA-binding</keyword>
<dbReference type="InterPro" id="IPR036236">
    <property type="entry name" value="Znf_C2H2_sf"/>
</dbReference>
<evidence type="ECO:0000313" key="18">
    <source>
        <dbReference type="Ensembl" id="ENSHHUP00000000296.1"/>
    </source>
</evidence>
<evidence type="ECO:0000256" key="7">
    <source>
        <dbReference type="ARBA" id="ARBA00022771"/>
    </source>
</evidence>
<feature type="compositionally biased region" description="Acidic residues" evidence="16">
    <location>
        <begin position="125"/>
        <end position="141"/>
    </location>
</feature>
<reference evidence="18" key="2">
    <citation type="submission" date="2025-08" db="UniProtKB">
        <authorList>
            <consortium name="Ensembl"/>
        </authorList>
    </citation>
    <scope>IDENTIFICATION</scope>
</reference>
<keyword evidence="13" id="KW-0539">Nucleus</keyword>
<keyword evidence="5" id="KW-0479">Metal-binding</keyword>
<feature type="domain" description="C2H2-type" evidence="17">
    <location>
        <begin position="197"/>
        <end position="225"/>
    </location>
</feature>
<dbReference type="GO" id="GO:0003700">
    <property type="term" value="F:DNA-binding transcription factor activity"/>
    <property type="evidence" value="ECO:0007669"/>
    <property type="project" value="TreeGrafter"/>
</dbReference>
<feature type="domain" description="C2H2-type" evidence="17">
    <location>
        <begin position="226"/>
        <end position="253"/>
    </location>
</feature>
<name>A0A4W5JKW4_9TELE</name>
<feature type="compositionally biased region" description="Basic and acidic residues" evidence="16">
    <location>
        <begin position="157"/>
        <end position="170"/>
    </location>
</feature>
<dbReference type="PANTHER" id="PTHR24390">
    <property type="entry name" value="ZINC FINGER PROTEIN"/>
    <property type="match status" value="1"/>
</dbReference>
<dbReference type="Gene3D" id="3.30.160.60">
    <property type="entry name" value="Classic Zinc Finger"/>
    <property type="match status" value="6"/>
</dbReference>
<feature type="compositionally biased region" description="Basic residues" evidence="16">
    <location>
        <begin position="178"/>
        <end position="187"/>
    </location>
</feature>
<keyword evidence="6" id="KW-0677">Repeat</keyword>
<feature type="domain" description="C2H2-type" evidence="17">
    <location>
        <begin position="281"/>
        <end position="308"/>
    </location>
</feature>
<proteinExistence type="inferred from homology"/>
<keyword evidence="12" id="KW-0804">Transcription</keyword>
<keyword evidence="7 14" id="KW-0863">Zinc-finger</keyword>
<keyword evidence="8" id="KW-0862">Zinc</keyword>
<dbReference type="GeneTree" id="ENSGT00940000164807"/>
<dbReference type="SMART" id="SM00355">
    <property type="entry name" value="ZnF_C2H2"/>
    <property type="match status" value="8"/>
</dbReference>
<evidence type="ECO:0000256" key="12">
    <source>
        <dbReference type="ARBA" id="ARBA00023163"/>
    </source>
</evidence>
<evidence type="ECO:0000256" key="14">
    <source>
        <dbReference type="PROSITE-ProRule" id="PRU00042"/>
    </source>
</evidence>
<dbReference type="InterPro" id="IPR041697">
    <property type="entry name" value="Znf-C2H2_11"/>
</dbReference>
<dbReference type="PANTHER" id="PTHR24390:SF79">
    <property type="entry name" value="ASPARAGINE-RICH ZINC FINGER PROTEIN AZF1"/>
    <property type="match status" value="1"/>
</dbReference>
<dbReference type="Proteomes" id="UP000314982">
    <property type="component" value="Unassembled WGS sequence"/>
</dbReference>
<dbReference type="SUPFAM" id="SSF57667">
    <property type="entry name" value="beta-beta-alpha zinc fingers"/>
    <property type="match status" value="5"/>
</dbReference>